<accession>A0A853FD64</accession>
<evidence type="ECO:0000259" key="5">
    <source>
        <dbReference type="Pfam" id="PF00389"/>
    </source>
</evidence>
<reference evidence="7 8" key="1">
    <citation type="submission" date="2020-07" db="EMBL/GenBank/DDBJ databases">
        <title>Taxonomic revisions and descriptions of new bacterial species based on genomic comparisons in the high-G+C-content subgroup of the family Alcaligenaceae.</title>
        <authorList>
            <person name="Szabo A."/>
            <person name="Felfoldi T."/>
        </authorList>
    </citation>
    <scope>NUCLEOTIDE SEQUENCE [LARGE SCALE GENOMIC DNA]</scope>
    <source>
        <strain evidence="7 8">DSM 25264</strain>
    </source>
</reference>
<dbReference type="PANTHER" id="PTHR10996">
    <property type="entry name" value="2-HYDROXYACID DEHYDROGENASE-RELATED"/>
    <property type="match status" value="1"/>
</dbReference>
<sequence>MTMAQCEVVQLVSISPRFDTELVRRYGALPLFDKHSATDVPPEAGTARVLVTTARAGFDRGLIDRLPALQAVCSWGVGYDTLDIDAAAERGIAVSNTPDVLDDCVADLAWALLLAVARKVAQADHYVKAGRWRDMGGFPQAMRVSGKRLGILGMGRIGRAIAKRAAGFSMDIGYHNRRAHPEAAGRYFDKLTDLADWCDFLVVACPGGPQTRHLVDAQVLRALGSEGILINIARGSIIDEQALEAALRDGVLGGAGLDVLESEPVMPASFRGMDHLVLTPHIGSATRDTRGDMEDLVLANVEAWLAKGCLLTPVR</sequence>
<dbReference type="GO" id="GO:0051287">
    <property type="term" value="F:NAD binding"/>
    <property type="evidence" value="ECO:0007669"/>
    <property type="project" value="InterPro"/>
</dbReference>
<protein>
    <submittedName>
        <fullName evidence="7">2-hydroxyacid dehydrogenase</fullName>
    </submittedName>
</protein>
<name>A0A853FD64_9BURK</name>
<organism evidence="7 8">
    <name type="scientific">Allopusillimonas soli</name>
    <dbReference type="NCBI Taxonomy" id="659016"/>
    <lineage>
        <taxon>Bacteria</taxon>
        <taxon>Pseudomonadati</taxon>
        <taxon>Pseudomonadota</taxon>
        <taxon>Betaproteobacteria</taxon>
        <taxon>Burkholderiales</taxon>
        <taxon>Alcaligenaceae</taxon>
        <taxon>Allopusillimonas</taxon>
    </lineage>
</organism>
<dbReference type="Proteomes" id="UP000580517">
    <property type="component" value="Unassembled WGS sequence"/>
</dbReference>
<dbReference type="SUPFAM" id="SSF52283">
    <property type="entry name" value="Formate/glycerate dehydrogenase catalytic domain-like"/>
    <property type="match status" value="1"/>
</dbReference>
<dbReference type="GO" id="GO:0030267">
    <property type="term" value="F:glyoxylate reductase (NADPH) activity"/>
    <property type="evidence" value="ECO:0007669"/>
    <property type="project" value="TreeGrafter"/>
</dbReference>
<evidence type="ECO:0000256" key="3">
    <source>
        <dbReference type="ARBA" id="ARBA00023027"/>
    </source>
</evidence>
<feature type="domain" description="D-isomer specific 2-hydroxyacid dehydrogenase NAD-binding" evidence="6">
    <location>
        <begin position="111"/>
        <end position="283"/>
    </location>
</feature>
<dbReference type="EMBL" id="JACCEW010000001">
    <property type="protein sequence ID" value="NYT36006.1"/>
    <property type="molecule type" value="Genomic_DNA"/>
</dbReference>
<dbReference type="Pfam" id="PF00389">
    <property type="entry name" value="2-Hacid_dh"/>
    <property type="match status" value="1"/>
</dbReference>
<dbReference type="AlphaFoldDB" id="A0A853FD64"/>
<feature type="domain" description="D-isomer specific 2-hydroxyacid dehydrogenase catalytic" evidence="5">
    <location>
        <begin position="25"/>
        <end position="314"/>
    </location>
</feature>
<dbReference type="InterPro" id="IPR050223">
    <property type="entry name" value="D-isomer_2-hydroxyacid_DH"/>
</dbReference>
<evidence type="ECO:0000313" key="8">
    <source>
        <dbReference type="Proteomes" id="UP000580517"/>
    </source>
</evidence>
<dbReference type="InterPro" id="IPR036291">
    <property type="entry name" value="NAD(P)-bd_dom_sf"/>
</dbReference>
<dbReference type="InterPro" id="IPR029752">
    <property type="entry name" value="D-isomer_DH_CS1"/>
</dbReference>
<keyword evidence="8" id="KW-1185">Reference proteome</keyword>
<dbReference type="Pfam" id="PF02826">
    <property type="entry name" value="2-Hacid_dh_C"/>
    <property type="match status" value="1"/>
</dbReference>
<evidence type="ECO:0000256" key="1">
    <source>
        <dbReference type="ARBA" id="ARBA00022857"/>
    </source>
</evidence>
<dbReference type="InterPro" id="IPR006140">
    <property type="entry name" value="D-isomer_DH_NAD-bd"/>
</dbReference>
<dbReference type="InterPro" id="IPR006139">
    <property type="entry name" value="D-isomer_2_OHA_DH_cat_dom"/>
</dbReference>
<proteinExistence type="inferred from homology"/>
<keyword evidence="3" id="KW-0520">NAD</keyword>
<dbReference type="FunFam" id="3.40.50.720:FF:000213">
    <property type="entry name" value="Putative 2-hydroxyacid dehydrogenase"/>
    <property type="match status" value="1"/>
</dbReference>
<gene>
    <name evidence="7" type="ORF">H0A68_03910</name>
</gene>
<evidence type="ECO:0000256" key="4">
    <source>
        <dbReference type="RuleBase" id="RU003719"/>
    </source>
</evidence>
<dbReference type="Gene3D" id="3.40.50.720">
    <property type="entry name" value="NAD(P)-binding Rossmann-like Domain"/>
    <property type="match status" value="2"/>
</dbReference>
<comment type="caution">
    <text evidence="7">The sequence shown here is derived from an EMBL/GenBank/DDBJ whole genome shotgun (WGS) entry which is preliminary data.</text>
</comment>
<dbReference type="SUPFAM" id="SSF51735">
    <property type="entry name" value="NAD(P)-binding Rossmann-fold domains"/>
    <property type="match status" value="1"/>
</dbReference>
<evidence type="ECO:0000256" key="2">
    <source>
        <dbReference type="ARBA" id="ARBA00023002"/>
    </source>
</evidence>
<evidence type="ECO:0000259" key="6">
    <source>
        <dbReference type="Pfam" id="PF02826"/>
    </source>
</evidence>
<dbReference type="OrthoDB" id="9805416at2"/>
<dbReference type="PROSITE" id="PS00065">
    <property type="entry name" value="D_2_HYDROXYACID_DH_1"/>
    <property type="match status" value="1"/>
</dbReference>
<dbReference type="GO" id="GO:0005829">
    <property type="term" value="C:cytosol"/>
    <property type="evidence" value="ECO:0007669"/>
    <property type="project" value="TreeGrafter"/>
</dbReference>
<dbReference type="CDD" id="cd12156">
    <property type="entry name" value="HPPR"/>
    <property type="match status" value="1"/>
</dbReference>
<keyword evidence="1" id="KW-0521">NADP</keyword>
<comment type="similarity">
    <text evidence="4">Belongs to the D-isomer specific 2-hydroxyacid dehydrogenase family.</text>
</comment>
<dbReference type="PANTHER" id="PTHR10996:SF178">
    <property type="entry name" value="2-HYDROXYACID DEHYDROGENASE YGL185C-RELATED"/>
    <property type="match status" value="1"/>
</dbReference>
<evidence type="ECO:0000313" key="7">
    <source>
        <dbReference type="EMBL" id="NYT36006.1"/>
    </source>
</evidence>
<keyword evidence="2 4" id="KW-0560">Oxidoreductase</keyword>
<dbReference type="GO" id="GO:0016618">
    <property type="term" value="F:hydroxypyruvate reductase [NAD(P)H] activity"/>
    <property type="evidence" value="ECO:0007669"/>
    <property type="project" value="TreeGrafter"/>
</dbReference>